<dbReference type="PRINTS" id="PR00100">
    <property type="entry name" value="AOTCASE"/>
</dbReference>
<proteinExistence type="inferred from homology"/>
<organism evidence="8 9">
    <name type="scientific">Legionella geestiana</name>
    <dbReference type="NCBI Taxonomy" id="45065"/>
    <lineage>
        <taxon>Bacteria</taxon>
        <taxon>Pseudomonadati</taxon>
        <taxon>Pseudomonadota</taxon>
        <taxon>Gammaproteobacteria</taxon>
        <taxon>Legionellales</taxon>
        <taxon>Legionellaceae</taxon>
        <taxon>Legionella</taxon>
    </lineage>
</organism>
<dbReference type="Proteomes" id="UP000054785">
    <property type="component" value="Unassembled WGS sequence"/>
</dbReference>
<dbReference type="EMBL" id="LNYC01000051">
    <property type="protein sequence ID" value="KTC99004.1"/>
    <property type="molecule type" value="Genomic_DNA"/>
</dbReference>
<evidence type="ECO:0000256" key="1">
    <source>
        <dbReference type="ARBA" id="ARBA00004852"/>
    </source>
</evidence>
<dbReference type="PROSITE" id="PS00097">
    <property type="entry name" value="CARBAMOYLTRANSFERASE"/>
    <property type="match status" value="1"/>
</dbReference>
<dbReference type="GO" id="GO:0044205">
    <property type="term" value="P:'de novo' UMP biosynthetic process"/>
    <property type="evidence" value="ECO:0007669"/>
    <property type="project" value="UniProtKB-UniRule"/>
</dbReference>
<dbReference type="PANTHER" id="PTHR45753">
    <property type="entry name" value="ORNITHINE CARBAMOYLTRANSFERASE, MITOCHONDRIAL"/>
    <property type="match status" value="1"/>
</dbReference>
<dbReference type="PANTHER" id="PTHR45753:SF6">
    <property type="entry name" value="ASPARTATE CARBAMOYLTRANSFERASE"/>
    <property type="match status" value="1"/>
</dbReference>
<dbReference type="GO" id="GO:0004070">
    <property type="term" value="F:aspartate carbamoyltransferase activity"/>
    <property type="evidence" value="ECO:0007669"/>
    <property type="project" value="UniProtKB-UniRule"/>
</dbReference>
<sequence>MHHFLDPADCSHDALLGLLERAQRFKSHPADWPRFQNASLATLFWEPSTRTRISFERAAQRLSMPVVNLDVSHSSETKGESLEDTVRTLAAMGIDILVVRHREAGVPAALARAVPAHTHLINAGDGTHAHPSQAMLDFMTIREEKPVFSALKIAIVGNIRHSRVAHSFMQAASILGVGELVLVAPHVWQPTSPVCGRVTDSLMDGLQDADVVIALRVQRERLQAHEHLHLEAYRRDYAITEAHLQAAKPDVIVLHPGPVNRGVEIDDEVADGPRSRILTQVSNGVFMRMAIIDALLSH</sequence>
<feature type="binding site" evidence="7">
    <location>
        <position position="51"/>
    </location>
    <ligand>
        <name>carbamoyl phosphate</name>
        <dbReference type="ChEBI" id="CHEBI:58228"/>
    </ligand>
</feature>
<comment type="pathway">
    <text evidence="1 7">Pyrimidine metabolism; UMP biosynthesis via de novo pathway; (S)-dihydroorotate from bicarbonate: step 2/3.</text>
</comment>
<dbReference type="InterPro" id="IPR006132">
    <property type="entry name" value="Asp/Orn_carbamoyltranf_P-bd"/>
</dbReference>
<feature type="binding site" evidence="7">
    <location>
        <position position="100"/>
    </location>
    <ligand>
        <name>carbamoyl phosphate</name>
        <dbReference type="ChEBI" id="CHEBI:58228"/>
    </ligand>
</feature>
<dbReference type="GO" id="GO:0016597">
    <property type="term" value="F:amino acid binding"/>
    <property type="evidence" value="ECO:0007669"/>
    <property type="project" value="InterPro"/>
</dbReference>
<dbReference type="EC" id="2.1.3.2" evidence="7"/>
<evidence type="ECO:0000256" key="4">
    <source>
        <dbReference type="ARBA" id="ARBA00022975"/>
    </source>
</evidence>
<comment type="similarity">
    <text evidence="2 7">Belongs to the aspartate/ornithine carbamoyltransferase superfamily. ATCase family.</text>
</comment>
<dbReference type="InterPro" id="IPR002082">
    <property type="entry name" value="Asp_carbamoyltransf"/>
</dbReference>
<dbReference type="PATRIC" id="fig|45065.4.peg.1369"/>
<dbReference type="GO" id="GO:0006520">
    <property type="term" value="P:amino acid metabolic process"/>
    <property type="evidence" value="ECO:0007669"/>
    <property type="project" value="InterPro"/>
</dbReference>
<reference evidence="8 9" key="1">
    <citation type="submission" date="2015-11" db="EMBL/GenBank/DDBJ databases">
        <title>Genomic analysis of 38 Legionella species identifies large and diverse effector repertoires.</title>
        <authorList>
            <person name="Burstein D."/>
            <person name="Amaro F."/>
            <person name="Zusman T."/>
            <person name="Lifshitz Z."/>
            <person name="Cohen O."/>
            <person name="Gilbert J.A."/>
            <person name="Pupko T."/>
            <person name="Shuman H.A."/>
            <person name="Segal G."/>
        </authorList>
    </citation>
    <scope>NUCLEOTIDE SEQUENCE [LARGE SCALE GENOMIC DNA]</scope>
    <source>
        <strain evidence="8 9">ATCC 49504</strain>
    </source>
</reference>
<comment type="function">
    <text evidence="5 7">Catalyzes the condensation of carbamoyl phosphate and aspartate to form carbamoyl aspartate and inorganic phosphate, the committed step in the de novo pyrimidine nucleotide biosynthesis pathway.</text>
</comment>
<keyword evidence="9" id="KW-1185">Reference proteome</keyword>
<evidence type="ECO:0000313" key="8">
    <source>
        <dbReference type="EMBL" id="KTC99004.1"/>
    </source>
</evidence>
<dbReference type="Gene3D" id="3.40.50.1370">
    <property type="entry name" value="Aspartate/ornithine carbamoyltransferase"/>
    <property type="match status" value="2"/>
</dbReference>
<protein>
    <recommendedName>
        <fullName evidence="7">Aspartate carbamoyltransferase</fullName>
        <ecNumber evidence="7">2.1.3.2</ecNumber>
    </recommendedName>
    <alternativeName>
        <fullName evidence="7">Aspartate transcarbamylase</fullName>
        <shortName evidence="7">ATCase</shortName>
    </alternativeName>
</protein>
<dbReference type="InterPro" id="IPR036901">
    <property type="entry name" value="Asp/Orn_carbamoylTrfase_sf"/>
</dbReference>
<dbReference type="AlphaFoldDB" id="A0A0W0TU14"/>
<feature type="binding site" evidence="7">
    <location>
        <position position="257"/>
    </location>
    <ligand>
        <name>carbamoyl phosphate</name>
        <dbReference type="ChEBI" id="CHEBI:58228"/>
    </ligand>
</feature>
<dbReference type="UniPathway" id="UPA00070">
    <property type="reaction ID" value="UER00116"/>
</dbReference>
<dbReference type="HAMAP" id="MF_00001">
    <property type="entry name" value="Asp_carb_tr"/>
    <property type="match status" value="1"/>
</dbReference>
<feature type="binding site" evidence="7">
    <location>
        <position position="50"/>
    </location>
    <ligand>
        <name>carbamoyl phosphate</name>
        <dbReference type="ChEBI" id="CHEBI:58228"/>
    </ligand>
</feature>
<dbReference type="RefSeq" id="WP_028385987.1">
    <property type="nucleotide sequence ID" value="NZ_CAAAHN010000011.1"/>
</dbReference>
<comment type="caution">
    <text evidence="8">The sequence shown here is derived from an EMBL/GenBank/DDBJ whole genome shotgun (WGS) entry which is preliminary data.</text>
</comment>
<dbReference type="InterPro" id="IPR006131">
    <property type="entry name" value="Asp_carbamoyltransf_Asp/Orn-bd"/>
</dbReference>
<comment type="catalytic activity">
    <reaction evidence="6 7">
        <text>carbamoyl phosphate + L-aspartate = N-carbamoyl-L-aspartate + phosphate + H(+)</text>
        <dbReference type="Rhea" id="RHEA:20013"/>
        <dbReference type="ChEBI" id="CHEBI:15378"/>
        <dbReference type="ChEBI" id="CHEBI:29991"/>
        <dbReference type="ChEBI" id="CHEBI:32814"/>
        <dbReference type="ChEBI" id="CHEBI:43474"/>
        <dbReference type="ChEBI" id="CHEBI:58228"/>
        <dbReference type="EC" id="2.1.3.2"/>
    </reaction>
</comment>
<dbReference type="GO" id="GO:0005829">
    <property type="term" value="C:cytosol"/>
    <property type="evidence" value="ECO:0007669"/>
    <property type="project" value="TreeGrafter"/>
</dbReference>
<feature type="binding site" evidence="7">
    <location>
        <position position="216"/>
    </location>
    <ligand>
        <name>L-aspartate</name>
        <dbReference type="ChEBI" id="CHEBI:29991"/>
    </ligand>
</feature>
<gene>
    <name evidence="7 8" type="primary">pyrB</name>
    <name evidence="8" type="ORF">Lgee_1270</name>
</gene>
<feature type="binding site" evidence="7">
    <location>
        <position position="78"/>
    </location>
    <ligand>
        <name>L-aspartate</name>
        <dbReference type="ChEBI" id="CHEBI:29991"/>
    </ligand>
</feature>
<feature type="binding site" evidence="7">
    <location>
        <position position="133"/>
    </location>
    <ligand>
        <name>carbamoyl phosphate</name>
        <dbReference type="ChEBI" id="CHEBI:58228"/>
    </ligand>
</feature>
<comment type="subunit">
    <text evidence="7">Heterododecamer (2C3:3R2) of six catalytic PyrB chains organized as two trimers (C3), and six regulatory PyrI chains organized as three dimers (R2).</text>
</comment>
<evidence type="ECO:0000256" key="6">
    <source>
        <dbReference type="ARBA" id="ARBA00048859"/>
    </source>
</evidence>
<accession>A0A0W0TU14</accession>
<dbReference type="STRING" id="45065.Lgee_1270"/>
<dbReference type="Pfam" id="PF00185">
    <property type="entry name" value="OTCace"/>
    <property type="match status" value="1"/>
</dbReference>
<dbReference type="InterPro" id="IPR006130">
    <property type="entry name" value="Asp/Orn_carbamoylTrfase"/>
</dbReference>
<evidence type="ECO:0000256" key="3">
    <source>
        <dbReference type="ARBA" id="ARBA00022679"/>
    </source>
</evidence>
<evidence type="ECO:0000256" key="2">
    <source>
        <dbReference type="ARBA" id="ARBA00008896"/>
    </source>
</evidence>
<evidence type="ECO:0000256" key="7">
    <source>
        <dbReference type="HAMAP-Rule" id="MF_00001"/>
    </source>
</evidence>
<name>A0A0W0TU14_9GAMM</name>
<dbReference type="OrthoDB" id="9774690at2"/>
<dbReference type="GO" id="GO:0006207">
    <property type="term" value="P:'de novo' pyrimidine nucleobase biosynthetic process"/>
    <property type="evidence" value="ECO:0007669"/>
    <property type="project" value="InterPro"/>
</dbReference>
<dbReference type="NCBIfam" id="NF002032">
    <property type="entry name" value="PRK00856.1"/>
    <property type="match status" value="1"/>
</dbReference>
<feature type="binding site" evidence="7">
    <location>
        <position position="258"/>
    </location>
    <ligand>
        <name>carbamoyl phosphate</name>
        <dbReference type="ChEBI" id="CHEBI:58228"/>
    </ligand>
</feature>
<keyword evidence="4 7" id="KW-0665">Pyrimidine biosynthesis</keyword>
<evidence type="ECO:0000313" key="9">
    <source>
        <dbReference type="Proteomes" id="UP000054785"/>
    </source>
</evidence>
<dbReference type="Pfam" id="PF02729">
    <property type="entry name" value="OTCace_N"/>
    <property type="match status" value="1"/>
</dbReference>
<feature type="binding site" evidence="7">
    <location>
        <position position="130"/>
    </location>
    <ligand>
        <name>carbamoyl phosphate</name>
        <dbReference type="ChEBI" id="CHEBI:58228"/>
    </ligand>
</feature>
<feature type="binding site" evidence="7">
    <location>
        <position position="163"/>
    </location>
    <ligand>
        <name>L-aspartate</name>
        <dbReference type="ChEBI" id="CHEBI:29991"/>
    </ligand>
</feature>
<keyword evidence="3 7" id="KW-0808">Transferase</keyword>
<dbReference type="NCBIfam" id="TIGR00670">
    <property type="entry name" value="asp_carb_tr"/>
    <property type="match status" value="1"/>
</dbReference>
<dbReference type="PRINTS" id="PR00101">
    <property type="entry name" value="ATCASE"/>
</dbReference>
<dbReference type="SUPFAM" id="SSF53671">
    <property type="entry name" value="Aspartate/ornithine carbamoyltransferase"/>
    <property type="match status" value="1"/>
</dbReference>
<evidence type="ECO:0000256" key="5">
    <source>
        <dbReference type="ARBA" id="ARBA00043884"/>
    </source>
</evidence>